<dbReference type="GO" id="GO:0009423">
    <property type="term" value="P:chorismate biosynthetic process"/>
    <property type="evidence" value="ECO:0007669"/>
    <property type="project" value="TreeGrafter"/>
</dbReference>
<keyword evidence="5" id="KW-0028">Amino-acid biosynthesis</keyword>
<dbReference type="InterPro" id="IPR006151">
    <property type="entry name" value="Shikm_DH/Glu-tRNA_Rdtase"/>
</dbReference>
<keyword evidence="4" id="KW-0560">Oxidoreductase</keyword>
<evidence type="ECO:0000259" key="8">
    <source>
        <dbReference type="Pfam" id="PF08501"/>
    </source>
</evidence>
<evidence type="ECO:0000256" key="6">
    <source>
        <dbReference type="ARBA" id="ARBA00049442"/>
    </source>
</evidence>
<evidence type="ECO:0000256" key="5">
    <source>
        <dbReference type="ARBA" id="ARBA00023141"/>
    </source>
</evidence>
<proteinExistence type="predicted"/>
<dbReference type="Pfam" id="PF01487">
    <property type="entry name" value="DHquinase_I"/>
    <property type="match status" value="1"/>
</dbReference>
<organism evidence="9 10">
    <name type="scientific">Treponema medium ATCC 700293</name>
    <dbReference type="NCBI Taxonomy" id="1125700"/>
    <lineage>
        <taxon>Bacteria</taxon>
        <taxon>Pseudomonadati</taxon>
        <taxon>Spirochaetota</taxon>
        <taxon>Spirochaetia</taxon>
        <taxon>Spirochaetales</taxon>
        <taxon>Treponemataceae</taxon>
        <taxon>Treponema</taxon>
    </lineage>
</organism>
<comment type="caution">
    <text evidence="9">The sequence shown here is derived from an EMBL/GenBank/DDBJ whole genome shotgun (WGS) entry which is preliminary data.</text>
</comment>
<dbReference type="InterPro" id="IPR046346">
    <property type="entry name" value="Aminoacid_DH-like_N_sf"/>
</dbReference>
<dbReference type="GO" id="GO:0005829">
    <property type="term" value="C:cytosol"/>
    <property type="evidence" value="ECO:0007669"/>
    <property type="project" value="TreeGrafter"/>
</dbReference>
<dbReference type="SUPFAM" id="SSF51569">
    <property type="entry name" value="Aldolase"/>
    <property type="match status" value="1"/>
</dbReference>
<dbReference type="Proteomes" id="UP000014634">
    <property type="component" value="Unassembled WGS sequence"/>
</dbReference>
<evidence type="ECO:0000259" key="7">
    <source>
        <dbReference type="Pfam" id="PF01488"/>
    </source>
</evidence>
<dbReference type="InterPro" id="IPR013708">
    <property type="entry name" value="Shikimate_DH-bd_N"/>
</dbReference>
<gene>
    <name evidence="9" type="ORF">HMPREF9195_01327</name>
</gene>
<feature type="domain" description="Shikimate dehydrogenase substrate binding N-terminal" evidence="8">
    <location>
        <begin position="247"/>
        <end position="327"/>
    </location>
</feature>
<dbReference type="GO" id="GO:0003855">
    <property type="term" value="F:3-dehydroquinate dehydratase activity"/>
    <property type="evidence" value="ECO:0007669"/>
    <property type="project" value="InterPro"/>
</dbReference>
<dbReference type="InterPro" id="IPR001381">
    <property type="entry name" value="DHquinase_I"/>
</dbReference>
<dbReference type="Gene3D" id="3.40.50.10860">
    <property type="entry name" value="Leucine Dehydrogenase, chain A, domain 1"/>
    <property type="match status" value="1"/>
</dbReference>
<comment type="pathway">
    <text evidence="1">Metabolic intermediate biosynthesis; chorismate biosynthesis; chorismate from D-erythrose 4-phosphate and phosphoenolpyruvate: step 4/7.</text>
</comment>
<dbReference type="InterPro" id="IPR013785">
    <property type="entry name" value="Aldolase_TIM"/>
</dbReference>
<evidence type="ECO:0000256" key="2">
    <source>
        <dbReference type="ARBA" id="ARBA00012962"/>
    </source>
</evidence>
<dbReference type="EC" id="1.1.1.25" evidence="2"/>
<keyword evidence="3" id="KW-0521">NADP</keyword>
<dbReference type="GO" id="GO:0050661">
    <property type="term" value="F:NADP binding"/>
    <property type="evidence" value="ECO:0007669"/>
    <property type="project" value="TreeGrafter"/>
</dbReference>
<evidence type="ECO:0000256" key="1">
    <source>
        <dbReference type="ARBA" id="ARBA00004871"/>
    </source>
</evidence>
<dbReference type="CDD" id="cd01065">
    <property type="entry name" value="NAD_bind_Shikimate_DH"/>
    <property type="match status" value="1"/>
</dbReference>
<dbReference type="EMBL" id="ATFE01000009">
    <property type="protein sequence ID" value="EPF28629.1"/>
    <property type="molecule type" value="Genomic_DNA"/>
</dbReference>
<dbReference type="Pfam" id="PF08501">
    <property type="entry name" value="Shikimate_dh_N"/>
    <property type="match status" value="1"/>
</dbReference>
<dbReference type="Gene3D" id="3.20.20.70">
    <property type="entry name" value="Aldolase class I"/>
    <property type="match status" value="1"/>
</dbReference>
<dbReference type="Pfam" id="PF01488">
    <property type="entry name" value="Shikimate_DH"/>
    <property type="match status" value="1"/>
</dbReference>
<dbReference type="GO" id="GO:0019632">
    <property type="term" value="P:shikimate metabolic process"/>
    <property type="evidence" value="ECO:0007669"/>
    <property type="project" value="TreeGrafter"/>
</dbReference>
<dbReference type="GO" id="GO:0009073">
    <property type="term" value="P:aromatic amino acid family biosynthetic process"/>
    <property type="evidence" value="ECO:0007669"/>
    <property type="project" value="UniProtKB-KW"/>
</dbReference>
<dbReference type="PANTHER" id="PTHR21089:SF1">
    <property type="entry name" value="BIFUNCTIONAL 3-DEHYDROQUINATE DEHYDRATASE_SHIKIMATE DEHYDROGENASE, CHLOROPLASTIC"/>
    <property type="match status" value="1"/>
</dbReference>
<reference evidence="9 10" key="1">
    <citation type="submission" date="2013-04" db="EMBL/GenBank/DDBJ databases">
        <title>The Genome Sequence of Treponema medium ATCC 700293.</title>
        <authorList>
            <consortium name="The Broad Institute Genomics Platform"/>
            <person name="Earl A."/>
            <person name="Ward D."/>
            <person name="Feldgarden M."/>
            <person name="Gevers D."/>
            <person name="Leonetti C."/>
            <person name="Blanton J.M."/>
            <person name="Dewhirst F.E."/>
            <person name="Izard J."/>
            <person name="Walker B."/>
            <person name="Young S."/>
            <person name="Zeng Q."/>
            <person name="Gargeya S."/>
            <person name="Fitzgerald M."/>
            <person name="Haas B."/>
            <person name="Abouelleil A."/>
            <person name="Allen A.W."/>
            <person name="Alvarado L."/>
            <person name="Arachchi H.M."/>
            <person name="Berlin A.M."/>
            <person name="Chapman S.B."/>
            <person name="Gainer-Dewar J."/>
            <person name="Goldberg J."/>
            <person name="Griggs A."/>
            <person name="Gujja S."/>
            <person name="Hansen M."/>
            <person name="Howarth C."/>
            <person name="Imamovic A."/>
            <person name="Ireland A."/>
            <person name="Larimer J."/>
            <person name="McCowan C."/>
            <person name="Murphy C."/>
            <person name="Pearson M."/>
            <person name="Poon T.W."/>
            <person name="Priest M."/>
            <person name="Roberts A."/>
            <person name="Saif S."/>
            <person name="Shea T."/>
            <person name="Sisk P."/>
            <person name="Sykes S."/>
            <person name="Wortman J."/>
            <person name="Nusbaum C."/>
            <person name="Birren B."/>
        </authorList>
    </citation>
    <scope>NUCLEOTIDE SEQUENCE [LARGE SCALE GENOMIC DNA]</scope>
    <source>
        <strain evidence="9 10">ATCC 700293</strain>
    </source>
</reference>
<comment type="catalytic activity">
    <reaction evidence="6">
        <text>shikimate + NADP(+) = 3-dehydroshikimate + NADPH + H(+)</text>
        <dbReference type="Rhea" id="RHEA:17737"/>
        <dbReference type="ChEBI" id="CHEBI:15378"/>
        <dbReference type="ChEBI" id="CHEBI:16630"/>
        <dbReference type="ChEBI" id="CHEBI:36208"/>
        <dbReference type="ChEBI" id="CHEBI:57783"/>
        <dbReference type="ChEBI" id="CHEBI:58349"/>
        <dbReference type="EC" id="1.1.1.25"/>
    </reaction>
</comment>
<dbReference type="PANTHER" id="PTHR21089">
    <property type="entry name" value="SHIKIMATE DEHYDROGENASE"/>
    <property type="match status" value="1"/>
</dbReference>
<evidence type="ECO:0000256" key="3">
    <source>
        <dbReference type="ARBA" id="ARBA00022857"/>
    </source>
</evidence>
<evidence type="ECO:0000313" key="10">
    <source>
        <dbReference type="Proteomes" id="UP000014634"/>
    </source>
</evidence>
<evidence type="ECO:0000313" key="9">
    <source>
        <dbReference type="EMBL" id="EPF28629.1"/>
    </source>
</evidence>
<accession>A0AA87TEV9</accession>
<name>A0AA87TEV9_TREMD</name>
<evidence type="ECO:0000256" key="4">
    <source>
        <dbReference type="ARBA" id="ARBA00023002"/>
    </source>
</evidence>
<protein>
    <recommendedName>
        <fullName evidence="2">shikimate dehydrogenase (NADP(+))</fullName>
        <ecNumber evidence="2">1.1.1.25</ecNumber>
    </recommendedName>
</protein>
<sequence>MCYTAGMVPKICLVLTENTIDKNIQLIERYRPWINIVELRADFLDPQELLHIRMFPKLAHIPAILTIRRFLDGGAFKGGEGSRITLFARGLAFADTEPLNNFAYLDLESDVQAPSLEEAAQAFNIGIIRSVHSIKTPIKDIAAKIREIRRTDEEIVKIAYKADNLADVTALFKQAPQFNGQNILIAMGKYGIPSRILAAKLHSPIVYTMPREYIIQHHLEQEFIDPITLNELYRFRTINDETRIYGVVGTDTTRSLSPAIHNSGFTRKNINAVYIPISAADSKEVIPFADCTGIAGLSVTHPFKFDIIPFLDSIGPASTACGAVNTVLFDGGKRRGFNTDIDGFSRALQEFLHVQSLRFKHVAIIGTGGAAHAIANALHLLHGKACVFGRSAEKAKQLAERYNFRWAVSDLASVRILKKYSDIIIQATSVGMHEDEDPLEFYSFSGAEKVFDVIYTPEKTALLKRAEAAGCDICNGYNMLRYQAYKQFELFTGGSYE</sequence>
<dbReference type="SUPFAM" id="SSF51735">
    <property type="entry name" value="NAD(P)-binding Rossmann-fold domains"/>
    <property type="match status" value="1"/>
</dbReference>
<feature type="domain" description="Quinate/shikimate 5-dehydrogenase/glutamyl-tRNA reductase" evidence="7">
    <location>
        <begin position="354"/>
        <end position="429"/>
    </location>
</feature>
<dbReference type="AlphaFoldDB" id="A0AA87TEV9"/>
<dbReference type="Gene3D" id="3.40.50.720">
    <property type="entry name" value="NAD(P)-binding Rossmann-like Domain"/>
    <property type="match status" value="1"/>
</dbReference>
<dbReference type="InterPro" id="IPR022893">
    <property type="entry name" value="Shikimate_DH_fam"/>
</dbReference>
<dbReference type="CDD" id="cd00502">
    <property type="entry name" value="DHQase_I"/>
    <property type="match status" value="1"/>
</dbReference>
<dbReference type="InterPro" id="IPR036291">
    <property type="entry name" value="NAD(P)-bd_dom_sf"/>
</dbReference>
<dbReference type="GO" id="GO:0004764">
    <property type="term" value="F:shikimate 3-dehydrogenase (NADP+) activity"/>
    <property type="evidence" value="ECO:0007669"/>
    <property type="project" value="UniProtKB-EC"/>
</dbReference>
<dbReference type="SUPFAM" id="SSF53223">
    <property type="entry name" value="Aminoacid dehydrogenase-like, N-terminal domain"/>
    <property type="match status" value="1"/>
</dbReference>
<keyword evidence="5" id="KW-0057">Aromatic amino acid biosynthesis</keyword>